<dbReference type="Proteomes" id="UP000188318">
    <property type="component" value="Unassembled WGS sequence"/>
</dbReference>
<dbReference type="VEuPathDB" id="FungiDB:ASPCADRAFT_211237"/>
<feature type="region of interest" description="Disordered" evidence="1">
    <location>
        <begin position="52"/>
        <end position="125"/>
    </location>
</feature>
<dbReference type="OMA" id="VCSIHTD"/>
<keyword evidence="3" id="KW-1185">Reference proteome</keyword>
<feature type="compositionally biased region" description="Polar residues" evidence="1">
    <location>
        <begin position="73"/>
        <end position="103"/>
    </location>
</feature>
<protein>
    <submittedName>
        <fullName evidence="2">Uncharacterized protein</fullName>
    </submittedName>
</protein>
<proteinExistence type="predicted"/>
<name>A0A1R3RAE4_ASPC5</name>
<sequence>MPAGQQMDALGAFAYLSENIPSWLSRLSDLSTHTAAKHAEYAEAYKRHITVRPRRRKNSSICSIRTEDLRSSAPDTETRPQSSAAETRTTVTTPNTSQHQPNVNPRKRGAEETPTLDGSDQDPLVSTRNNLIIHYDGHTQKVLEEMVRNIGTARNNIRKGRMAQLPVSGYRNKMPDRSARINSLADSLSSSESCEDDVLSSIRKARNQGPPGPRARKHSPFDAAEKQLELVHGMCETAAYHFLRSGDCSADLASVEAKFRSLLDLATNEVRRLKAEQPEVPVVQEESPTMTPTATTIEADRQSLSKIDAIEVDDGTESVESIDLTAFRANRLRR</sequence>
<gene>
    <name evidence="2" type="ORF">ASPCADRAFT_211237</name>
</gene>
<accession>A0A1R3RAE4</accession>
<dbReference type="EMBL" id="KV907511">
    <property type="protein sequence ID" value="OOF91427.1"/>
    <property type="molecule type" value="Genomic_DNA"/>
</dbReference>
<dbReference type="STRING" id="602072.A0A1R3RAE4"/>
<evidence type="ECO:0000313" key="2">
    <source>
        <dbReference type="EMBL" id="OOF91427.1"/>
    </source>
</evidence>
<reference evidence="3" key="1">
    <citation type="journal article" date="2017" name="Genome Biol.">
        <title>Comparative genomics reveals high biological diversity and specific adaptations in the industrially and medically important fungal genus Aspergillus.</title>
        <authorList>
            <person name="de Vries R.P."/>
            <person name="Riley R."/>
            <person name="Wiebenga A."/>
            <person name="Aguilar-Osorio G."/>
            <person name="Amillis S."/>
            <person name="Uchima C.A."/>
            <person name="Anderluh G."/>
            <person name="Asadollahi M."/>
            <person name="Askin M."/>
            <person name="Barry K."/>
            <person name="Battaglia E."/>
            <person name="Bayram O."/>
            <person name="Benocci T."/>
            <person name="Braus-Stromeyer S.A."/>
            <person name="Caldana C."/>
            <person name="Canovas D."/>
            <person name="Cerqueira G.C."/>
            <person name="Chen F."/>
            <person name="Chen W."/>
            <person name="Choi C."/>
            <person name="Clum A."/>
            <person name="Dos Santos R.A."/>
            <person name="Damasio A.R."/>
            <person name="Diallinas G."/>
            <person name="Emri T."/>
            <person name="Fekete E."/>
            <person name="Flipphi M."/>
            <person name="Freyberg S."/>
            <person name="Gallo A."/>
            <person name="Gournas C."/>
            <person name="Habgood R."/>
            <person name="Hainaut M."/>
            <person name="Harispe M.L."/>
            <person name="Henrissat B."/>
            <person name="Hilden K.S."/>
            <person name="Hope R."/>
            <person name="Hossain A."/>
            <person name="Karabika E."/>
            <person name="Karaffa L."/>
            <person name="Karanyi Z."/>
            <person name="Krasevec N."/>
            <person name="Kuo A."/>
            <person name="Kusch H."/>
            <person name="LaButti K."/>
            <person name="Lagendijk E.L."/>
            <person name="Lapidus A."/>
            <person name="Levasseur A."/>
            <person name="Lindquist E."/>
            <person name="Lipzen A."/>
            <person name="Logrieco A.F."/>
            <person name="MacCabe A."/>
            <person name="Maekelae M.R."/>
            <person name="Malavazi I."/>
            <person name="Melin P."/>
            <person name="Meyer V."/>
            <person name="Mielnichuk N."/>
            <person name="Miskei M."/>
            <person name="Molnar A.P."/>
            <person name="Mule G."/>
            <person name="Ngan C.Y."/>
            <person name="Orejas M."/>
            <person name="Orosz E."/>
            <person name="Ouedraogo J.P."/>
            <person name="Overkamp K.M."/>
            <person name="Park H.-S."/>
            <person name="Perrone G."/>
            <person name="Piumi F."/>
            <person name="Punt P.J."/>
            <person name="Ram A.F."/>
            <person name="Ramon A."/>
            <person name="Rauscher S."/>
            <person name="Record E."/>
            <person name="Riano-Pachon D.M."/>
            <person name="Robert V."/>
            <person name="Roehrig J."/>
            <person name="Ruller R."/>
            <person name="Salamov A."/>
            <person name="Salih N.S."/>
            <person name="Samson R.A."/>
            <person name="Sandor E."/>
            <person name="Sanguinetti M."/>
            <person name="Schuetze T."/>
            <person name="Sepcic K."/>
            <person name="Shelest E."/>
            <person name="Sherlock G."/>
            <person name="Sophianopoulou V."/>
            <person name="Squina F.M."/>
            <person name="Sun H."/>
            <person name="Susca A."/>
            <person name="Todd R.B."/>
            <person name="Tsang A."/>
            <person name="Unkles S.E."/>
            <person name="van de Wiele N."/>
            <person name="van Rossen-Uffink D."/>
            <person name="Oliveira J.V."/>
            <person name="Vesth T.C."/>
            <person name="Visser J."/>
            <person name="Yu J.-H."/>
            <person name="Zhou M."/>
            <person name="Andersen M.R."/>
            <person name="Archer D.B."/>
            <person name="Baker S.E."/>
            <person name="Benoit I."/>
            <person name="Brakhage A.A."/>
            <person name="Braus G.H."/>
            <person name="Fischer R."/>
            <person name="Frisvad J.C."/>
            <person name="Goldman G.H."/>
            <person name="Houbraken J."/>
            <person name="Oakley B."/>
            <person name="Pocsi I."/>
            <person name="Scazzocchio C."/>
            <person name="Seiboth B."/>
            <person name="vanKuyk P.A."/>
            <person name="Wortman J."/>
            <person name="Dyer P.S."/>
            <person name="Grigoriev I.V."/>
        </authorList>
    </citation>
    <scope>NUCLEOTIDE SEQUENCE [LARGE SCALE GENOMIC DNA]</scope>
    <source>
        <strain evidence="3">ITEM 5010</strain>
    </source>
</reference>
<evidence type="ECO:0000256" key="1">
    <source>
        <dbReference type="SAM" id="MobiDB-lite"/>
    </source>
</evidence>
<dbReference type="AlphaFoldDB" id="A0A1R3RAE4"/>
<organism evidence="2 3">
    <name type="scientific">Aspergillus carbonarius (strain ITEM 5010)</name>
    <dbReference type="NCBI Taxonomy" id="602072"/>
    <lineage>
        <taxon>Eukaryota</taxon>
        <taxon>Fungi</taxon>
        <taxon>Dikarya</taxon>
        <taxon>Ascomycota</taxon>
        <taxon>Pezizomycotina</taxon>
        <taxon>Eurotiomycetes</taxon>
        <taxon>Eurotiomycetidae</taxon>
        <taxon>Eurotiales</taxon>
        <taxon>Aspergillaceae</taxon>
        <taxon>Aspergillus</taxon>
        <taxon>Aspergillus subgen. Circumdati</taxon>
    </lineage>
</organism>
<evidence type="ECO:0000313" key="3">
    <source>
        <dbReference type="Proteomes" id="UP000188318"/>
    </source>
</evidence>
<dbReference type="OrthoDB" id="3886346at2759"/>